<dbReference type="InterPro" id="IPR022572">
    <property type="entry name" value="DNA_rep/recomb_RecO_N"/>
</dbReference>
<comment type="similarity">
    <text evidence="2 8">Belongs to the RecO family.</text>
</comment>
<dbReference type="Gene3D" id="1.20.1440.120">
    <property type="entry name" value="Recombination protein O, C-terminal domain"/>
    <property type="match status" value="1"/>
</dbReference>
<evidence type="ECO:0000256" key="3">
    <source>
        <dbReference type="ARBA" id="ARBA00021310"/>
    </source>
</evidence>
<dbReference type="PANTHER" id="PTHR33991:SF1">
    <property type="entry name" value="DNA REPAIR PROTEIN RECO"/>
    <property type="match status" value="1"/>
</dbReference>
<evidence type="ECO:0000256" key="8">
    <source>
        <dbReference type="HAMAP-Rule" id="MF_00201"/>
    </source>
</evidence>
<evidence type="ECO:0000259" key="9">
    <source>
        <dbReference type="Pfam" id="PF11967"/>
    </source>
</evidence>
<dbReference type="EMBL" id="VSLD01000002">
    <property type="protein sequence ID" value="TYC99368.1"/>
    <property type="molecule type" value="Genomic_DNA"/>
</dbReference>
<dbReference type="NCBIfam" id="TIGR00613">
    <property type="entry name" value="reco"/>
    <property type="match status" value="1"/>
</dbReference>
<keyword evidence="5 8" id="KW-0233">DNA recombination</keyword>
<dbReference type="HAMAP" id="MF_00201">
    <property type="entry name" value="RecO"/>
    <property type="match status" value="1"/>
</dbReference>
<evidence type="ECO:0000256" key="6">
    <source>
        <dbReference type="ARBA" id="ARBA00023204"/>
    </source>
</evidence>
<dbReference type="Pfam" id="PF11967">
    <property type="entry name" value="RecO_N"/>
    <property type="match status" value="1"/>
</dbReference>
<dbReference type="SUPFAM" id="SSF57863">
    <property type="entry name" value="ArfGap/RecO-like zinc finger"/>
    <property type="match status" value="1"/>
</dbReference>
<accession>A0A5D0XT56</accession>
<keyword evidence="6 8" id="KW-0234">DNA repair</keyword>
<feature type="domain" description="DNA replication/recombination mediator RecO N-terminal" evidence="9">
    <location>
        <begin position="29"/>
        <end position="102"/>
    </location>
</feature>
<dbReference type="InterPro" id="IPR003717">
    <property type="entry name" value="RecO"/>
</dbReference>
<dbReference type="SUPFAM" id="SSF50249">
    <property type="entry name" value="Nucleic acid-binding proteins"/>
    <property type="match status" value="1"/>
</dbReference>
<dbReference type="InterPro" id="IPR042242">
    <property type="entry name" value="RecO_C"/>
</dbReference>
<dbReference type="InterPro" id="IPR012340">
    <property type="entry name" value="NA-bd_OB-fold"/>
</dbReference>
<comment type="caution">
    <text evidence="10">The sequence shown here is derived from an EMBL/GenBank/DDBJ whole genome shotgun (WGS) entry which is preliminary data.</text>
</comment>
<dbReference type="GO" id="GO:0043590">
    <property type="term" value="C:bacterial nucleoid"/>
    <property type="evidence" value="ECO:0007669"/>
    <property type="project" value="TreeGrafter"/>
</dbReference>
<evidence type="ECO:0000256" key="4">
    <source>
        <dbReference type="ARBA" id="ARBA00022763"/>
    </source>
</evidence>
<reference evidence="10 11" key="1">
    <citation type="submission" date="2019-08" db="EMBL/GenBank/DDBJ databases">
        <title>Genone of Arthrobacter echini P9.</title>
        <authorList>
            <person name="Bowman J.P."/>
        </authorList>
    </citation>
    <scope>NUCLEOTIDE SEQUENCE [LARGE SCALE GENOMIC DNA]</scope>
    <source>
        <strain evidence="10 11">P9</strain>
    </source>
</reference>
<dbReference type="Pfam" id="PF02565">
    <property type="entry name" value="RecO_C"/>
    <property type="match status" value="1"/>
</dbReference>
<evidence type="ECO:0000256" key="1">
    <source>
        <dbReference type="ARBA" id="ARBA00003065"/>
    </source>
</evidence>
<dbReference type="GO" id="GO:0006310">
    <property type="term" value="P:DNA recombination"/>
    <property type="evidence" value="ECO:0007669"/>
    <property type="project" value="UniProtKB-UniRule"/>
</dbReference>
<keyword evidence="11" id="KW-1185">Reference proteome</keyword>
<dbReference type="AlphaFoldDB" id="A0A5D0XT56"/>
<dbReference type="Proteomes" id="UP000323410">
    <property type="component" value="Unassembled WGS sequence"/>
</dbReference>
<sequence length="268" mass="28254">MPPIRAAGGFRGGDRWDNNLVPSSSASRTYRTHGVVLRTYKLGEADRIIVLLTRDHGQVRAVAKGVRRTSSRFGSRLEPFMAVDLLLAHGRNLDIVTQAETRGSHGYGIASDYGRYTAATAIAETAERLTDISEAGSAQYALVAGAFSALSRDLHPAELILDSYLLRALATAGWAPSFTDCARCGAPGPHSAFSAPLGGAVCPACRPPGSASPSAAAMELLAALLTGDWATADSSGNGARRESAGLVAAYLQWHLERSVPSLKHVERV</sequence>
<evidence type="ECO:0000313" key="11">
    <source>
        <dbReference type="Proteomes" id="UP000323410"/>
    </source>
</evidence>
<dbReference type="Gene3D" id="2.40.50.140">
    <property type="entry name" value="Nucleic acid-binding proteins"/>
    <property type="match status" value="1"/>
</dbReference>
<evidence type="ECO:0000256" key="5">
    <source>
        <dbReference type="ARBA" id="ARBA00023172"/>
    </source>
</evidence>
<dbReference type="InterPro" id="IPR037278">
    <property type="entry name" value="ARFGAP/RecO"/>
</dbReference>
<keyword evidence="4 8" id="KW-0227">DNA damage</keyword>
<gene>
    <name evidence="8 10" type="primary">recO</name>
    <name evidence="10" type="ORF">FQ377_05130</name>
</gene>
<evidence type="ECO:0000256" key="2">
    <source>
        <dbReference type="ARBA" id="ARBA00007452"/>
    </source>
</evidence>
<dbReference type="GO" id="GO:0006302">
    <property type="term" value="P:double-strand break repair"/>
    <property type="evidence" value="ECO:0007669"/>
    <property type="project" value="TreeGrafter"/>
</dbReference>
<evidence type="ECO:0000313" key="10">
    <source>
        <dbReference type="EMBL" id="TYC99368.1"/>
    </source>
</evidence>
<dbReference type="PANTHER" id="PTHR33991">
    <property type="entry name" value="DNA REPAIR PROTEIN RECO"/>
    <property type="match status" value="1"/>
</dbReference>
<dbReference type="OrthoDB" id="9812244at2"/>
<name>A0A5D0XT56_9MICC</name>
<comment type="function">
    <text evidence="1 8">Involved in DNA repair and RecF pathway recombination.</text>
</comment>
<organism evidence="10 11">
    <name type="scientific">Arthrobacter echini</name>
    <dbReference type="NCBI Taxonomy" id="1529066"/>
    <lineage>
        <taxon>Bacteria</taxon>
        <taxon>Bacillati</taxon>
        <taxon>Actinomycetota</taxon>
        <taxon>Actinomycetes</taxon>
        <taxon>Micrococcales</taxon>
        <taxon>Micrococcaceae</taxon>
        <taxon>Arthrobacter</taxon>
    </lineage>
</organism>
<protein>
    <recommendedName>
        <fullName evidence="3 8">DNA repair protein RecO</fullName>
    </recommendedName>
    <alternativeName>
        <fullName evidence="7 8">Recombination protein O</fullName>
    </alternativeName>
</protein>
<evidence type="ECO:0000256" key="7">
    <source>
        <dbReference type="ARBA" id="ARBA00033409"/>
    </source>
</evidence>
<proteinExistence type="inferred from homology"/>